<dbReference type="Gene3D" id="2.60.40.10">
    <property type="entry name" value="Immunoglobulins"/>
    <property type="match status" value="1"/>
</dbReference>
<name>A0A8J6H9V5_TENMO</name>
<keyword evidence="2" id="KW-1185">Reference proteome</keyword>
<reference evidence="1" key="2">
    <citation type="submission" date="2021-08" db="EMBL/GenBank/DDBJ databases">
        <authorList>
            <person name="Eriksson T."/>
        </authorList>
    </citation>
    <scope>NUCLEOTIDE SEQUENCE</scope>
    <source>
        <strain evidence="1">Stoneville</strain>
        <tissue evidence="1">Whole head</tissue>
    </source>
</reference>
<dbReference type="EMBL" id="JABDTM020027498">
    <property type="protein sequence ID" value="KAH0810406.1"/>
    <property type="molecule type" value="Genomic_DNA"/>
</dbReference>
<accession>A0A8J6H9V5</accession>
<dbReference type="InterPro" id="IPR013783">
    <property type="entry name" value="Ig-like_fold"/>
</dbReference>
<protein>
    <recommendedName>
        <fullName evidence="3">Ig-like domain-containing protein</fullName>
    </recommendedName>
</protein>
<organism evidence="1 2">
    <name type="scientific">Tenebrio molitor</name>
    <name type="common">Yellow mealworm beetle</name>
    <dbReference type="NCBI Taxonomy" id="7067"/>
    <lineage>
        <taxon>Eukaryota</taxon>
        <taxon>Metazoa</taxon>
        <taxon>Ecdysozoa</taxon>
        <taxon>Arthropoda</taxon>
        <taxon>Hexapoda</taxon>
        <taxon>Insecta</taxon>
        <taxon>Pterygota</taxon>
        <taxon>Neoptera</taxon>
        <taxon>Endopterygota</taxon>
        <taxon>Coleoptera</taxon>
        <taxon>Polyphaga</taxon>
        <taxon>Cucujiformia</taxon>
        <taxon>Tenebrionidae</taxon>
        <taxon>Tenebrio</taxon>
    </lineage>
</organism>
<comment type="caution">
    <text evidence="1">The sequence shown here is derived from an EMBL/GenBank/DDBJ whole genome shotgun (WGS) entry which is preliminary data.</text>
</comment>
<evidence type="ECO:0000313" key="1">
    <source>
        <dbReference type="EMBL" id="KAH0810406.1"/>
    </source>
</evidence>
<dbReference type="AlphaFoldDB" id="A0A8J6H9V5"/>
<evidence type="ECO:0008006" key="3">
    <source>
        <dbReference type="Google" id="ProtNLM"/>
    </source>
</evidence>
<gene>
    <name evidence="1" type="ORF">GEV33_012385</name>
</gene>
<sequence>MQSVGEVSEFFRLPVPVNLKLIHIINDGAVEFRSQSATNCKVHRNSVYIAFMLAGMRPIVDPGTCHLRSNYHESSNIMHESNQDDDRNFVQLRFRGKRDWMKKKYTFINHRKAKETEVQALVGSDILLPCRVDVKQCGTVHSVKWYRDIFRIYVFSQGGQIRRGEGDASESNNDSIVTIKTTLSRRVHQPKATLLDPSTFNILHLFRQ</sequence>
<dbReference type="Proteomes" id="UP000719412">
    <property type="component" value="Unassembled WGS sequence"/>
</dbReference>
<reference evidence="1" key="1">
    <citation type="journal article" date="2020" name="J Insects Food Feed">
        <title>The yellow mealworm (Tenebrio molitor) genome: a resource for the emerging insects as food and feed industry.</title>
        <authorList>
            <person name="Eriksson T."/>
            <person name="Andere A."/>
            <person name="Kelstrup H."/>
            <person name="Emery V."/>
            <person name="Picard C."/>
        </authorList>
    </citation>
    <scope>NUCLEOTIDE SEQUENCE</scope>
    <source>
        <strain evidence="1">Stoneville</strain>
        <tissue evidence="1">Whole head</tissue>
    </source>
</reference>
<proteinExistence type="predicted"/>
<evidence type="ECO:0000313" key="2">
    <source>
        <dbReference type="Proteomes" id="UP000719412"/>
    </source>
</evidence>